<gene>
    <name evidence="2" type="ORF">TVAG_583660</name>
</gene>
<dbReference type="RefSeq" id="XP_001297734.1">
    <property type="nucleotide sequence ID" value="XM_001297733.1"/>
</dbReference>
<evidence type="ECO:0000256" key="1">
    <source>
        <dbReference type="SAM" id="Coils"/>
    </source>
</evidence>
<protein>
    <submittedName>
        <fullName evidence="2">Uncharacterized protein</fullName>
    </submittedName>
</protein>
<dbReference type="KEGG" id="tva:4742441"/>
<dbReference type="AlphaFoldDB" id="A2GDG1"/>
<dbReference type="Proteomes" id="UP000001542">
    <property type="component" value="Unassembled WGS sequence"/>
</dbReference>
<keyword evidence="3" id="KW-1185">Reference proteome</keyword>
<feature type="coiled-coil region" evidence="1">
    <location>
        <begin position="288"/>
        <end position="315"/>
    </location>
</feature>
<organism evidence="2 3">
    <name type="scientific">Trichomonas vaginalis (strain ATCC PRA-98 / G3)</name>
    <dbReference type="NCBI Taxonomy" id="412133"/>
    <lineage>
        <taxon>Eukaryota</taxon>
        <taxon>Metamonada</taxon>
        <taxon>Parabasalia</taxon>
        <taxon>Trichomonadida</taxon>
        <taxon>Trichomonadidae</taxon>
        <taxon>Trichomonas</taxon>
    </lineage>
</organism>
<dbReference type="EMBL" id="DS115192">
    <property type="protein sequence ID" value="EAX84804.1"/>
    <property type="molecule type" value="Genomic_DNA"/>
</dbReference>
<proteinExistence type="predicted"/>
<reference evidence="2" key="1">
    <citation type="submission" date="2006-10" db="EMBL/GenBank/DDBJ databases">
        <authorList>
            <person name="Amadeo P."/>
            <person name="Zhao Q."/>
            <person name="Wortman J."/>
            <person name="Fraser-Liggett C."/>
            <person name="Carlton J."/>
        </authorList>
    </citation>
    <scope>NUCLEOTIDE SEQUENCE</scope>
    <source>
        <strain evidence="2">G3</strain>
    </source>
</reference>
<keyword evidence="1" id="KW-0175">Coiled coil</keyword>
<name>A2GDG1_TRIV3</name>
<dbReference type="SMR" id="A2GDG1"/>
<accession>A2GDG1</accession>
<evidence type="ECO:0000313" key="2">
    <source>
        <dbReference type="EMBL" id="EAX84804.1"/>
    </source>
</evidence>
<dbReference type="InParanoid" id="A2GDG1"/>
<evidence type="ECO:0000313" key="3">
    <source>
        <dbReference type="Proteomes" id="UP000001542"/>
    </source>
</evidence>
<feature type="coiled-coil region" evidence="1">
    <location>
        <begin position="94"/>
        <end position="149"/>
    </location>
</feature>
<reference evidence="2" key="2">
    <citation type="journal article" date="2007" name="Science">
        <title>Draft genome sequence of the sexually transmitted pathogen Trichomonas vaginalis.</title>
        <authorList>
            <person name="Carlton J.M."/>
            <person name="Hirt R.P."/>
            <person name="Silva J.C."/>
            <person name="Delcher A.L."/>
            <person name="Schatz M."/>
            <person name="Zhao Q."/>
            <person name="Wortman J.R."/>
            <person name="Bidwell S.L."/>
            <person name="Alsmark U.C.M."/>
            <person name="Besteiro S."/>
            <person name="Sicheritz-Ponten T."/>
            <person name="Noel C.J."/>
            <person name="Dacks J.B."/>
            <person name="Foster P.G."/>
            <person name="Simillion C."/>
            <person name="Van de Peer Y."/>
            <person name="Miranda-Saavedra D."/>
            <person name="Barton G.J."/>
            <person name="Westrop G.D."/>
            <person name="Mueller S."/>
            <person name="Dessi D."/>
            <person name="Fiori P.L."/>
            <person name="Ren Q."/>
            <person name="Paulsen I."/>
            <person name="Zhang H."/>
            <person name="Bastida-Corcuera F.D."/>
            <person name="Simoes-Barbosa A."/>
            <person name="Brown M.T."/>
            <person name="Hayes R.D."/>
            <person name="Mukherjee M."/>
            <person name="Okumura C.Y."/>
            <person name="Schneider R."/>
            <person name="Smith A.J."/>
            <person name="Vanacova S."/>
            <person name="Villalvazo M."/>
            <person name="Haas B.J."/>
            <person name="Pertea M."/>
            <person name="Feldblyum T.V."/>
            <person name="Utterback T.R."/>
            <person name="Shu C.L."/>
            <person name="Osoegawa K."/>
            <person name="de Jong P.J."/>
            <person name="Hrdy I."/>
            <person name="Horvathova L."/>
            <person name="Zubacova Z."/>
            <person name="Dolezal P."/>
            <person name="Malik S.B."/>
            <person name="Logsdon J.M. Jr."/>
            <person name="Henze K."/>
            <person name="Gupta A."/>
            <person name="Wang C.C."/>
            <person name="Dunne R.L."/>
            <person name="Upcroft J.A."/>
            <person name="Upcroft P."/>
            <person name="White O."/>
            <person name="Salzberg S.L."/>
            <person name="Tang P."/>
            <person name="Chiu C.-H."/>
            <person name="Lee Y.-S."/>
            <person name="Embley T.M."/>
            <person name="Coombs G.H."/>
            <person name="Mottram J.C."/>
            <person name="Tachezy J."/>
            <person name="Fraser-Liggett C.M."/>
            <person name="Johnson P.J."/>
        </authorList>
    </citation>
    <scope>NUCLEOTIDE SEQUENCE [LARGE SCALE GENOMIC DNA]</scope>
    <source>
        <strain evidence="2">G3</strain>
    </source>
</reference>
<dbReference type="VEuPathDB" id="TrichDB:TVAGG3_0820220"/>
<dbReference type="VEuPathDB" id="TrichDB:TVAG_583660"/>
<sequence>MFDSHSTQMFESYDNFRNQLKIFLEKNGVEKTLSDLVDCDIEDVEQITFKFDKNAPLLQILFKAKEFFDDKKVQEFIDVVHEKATQIIKESDTLQKQILEFANLQNQIKQAKVERDAARKITEDTRKENEEMRQILNENMKKMEEYDKNSGADTQFKRAIIESIDSMAKVLNEEVPEMDTDRGILMVYRNYLKAVFEQKCKNCALNMERNKRMTEMMYPIVEKDQDIEKMVSSLVSVTKECQNNLKSRSIEISQINIDLISQRESFNKILALINKKLPNGVEIGEYTYNAVKNNLDEIKRNLDGIVDQKSLAQQEFVADLMKRFKTILETDQTESIESYLFQIENRLRQAEQEHMNYNIFLNNISLRLYTILKKEKKSNPSIEDEVNEAVTEVQNYISDIENTPKQPETVNVTDYSLIAEKLSKILEKDVDKESEESILSAIDDMNDYLNSTRKRFKTASAEASRCKGEMIDIVDKLQNFLNQPSNIPRDLEKIVELADDLIKKLLAQRNELKLADITKMFEPVFPYLHTSSQSDPFSFIPDFVNEFQMVESSVLSLKPFALILNNIFTNFDCQYSSFDPKSHSYNYLKGQVNELHQTLGSMSAAKTHNLIYLVLSRFVTFVSSISSAIAMAYEAKGK</sequence>